<dbReference type="InterPro" id="IPR017853">
    <property type="entry name" value="GH"/>
</dbReference>
<proteinExistence type="predicted"/>
<reference evidence="2 3" key="1">
    <citation type="journal article" date="2019" name="PLoS Negl. Trop. Dis.">
        <title>Revisiting the worldwide diversity of Leptospira species in the environment.</title>
        <authorList>
            <person name="Vincent A.T."/>
            <person name="Schiettekatte O."/>
            <person name="Bourhy P."/>
            <person name="Veyrier F.J."/>
            <person name="Picardeau M."/>
        </authorList>
    </citation>
    <scope>NUCLEOTIDE SEQUENCE [LARGE SCALE GENOMIC DNA]</scope>
    <source>
        <strain evidence="2 3">201800273</strain>
    </source>
</reference>
<dbReference type="EMBL" id="RQFT01000010">
    <property type="protein sequence ID" value="TGL04872.1"/>
    <property type="molecule type" value="Genomic_DNA"/>
</dbReference>
<dbReference type="PANTHER" id="PTHR47786:SF2">
    <property type="entry name" value="GLYCOSYL HYDROLASE FAMILY 13 CATALYTIC DOMAIN-CONTAINING PROTEIN"/>
    <property type="match status" value="1"/>
</dbReference>
<organism evidence="2 3">
    <name type="scientific">Leptospira bouyouniensis</name>
    <dbReference type="NCBI Taxonomy" id="2484911"/>
    <lineage>
        <taxon>Bacteria</taxon>
        <taxon>Pseudomonadati</taxon>
        <taxon>Spirochaetota</taxon>
        <taxon>Spirochaetia</taxon>
        <taxon>Leptospirales</taxon>
        <taxon>Leptospiraceae</taxon>
        <taxon>Leptospira</taxon>
    </lineage>
</organism>
<gene>
    <name evidence="2" type="ORF">EHQ43_11330</name>
</gene>
<dbReference type="Gene3D" id="3.20.20.80">
    <property type="entry name" value="Glycosidases"/>
    <property type="match status" value="1"/>
</dbReference>
<dbReference type="PANTHER" id="PTHR47786">
    <property type="entry name" value="ALPHA-1,4-GLUCAN:MALTOSE-1-PHOSPHATE MALTOSYLTRANSFERASE"/>
    <property type="match status" value="1"/>
</dbReference>
<protein>
    <submittedName>
        <fullName evidence="2">Alpha-amylase</fullName>
    </submittedName>
</protein>
<feature type="domain" description="Glycosyl hydrolase family 13 catalytic" evidence="1">
    <location>
        <begin position="62"/>
        <end position="377"/>
    </location>
</feature>
<evidence type="ECO:0000313" key="2">
    <source>
        <dbReference type="EMBL" id="TGL04872.1"/>
    </source>
</evidence>
<dbReference type="GO" id="GO:0005975">
    <property type="term" value="P:carbohydrate metabolic process"/>
    <property type="evidence" value="ECO:0007669"/>
    <property type="project" value="InterPro"/>
</dbReference>
<accession>A0A7I0HRE9</accession>
<evidence type="ECO:0000313" key="3">
    <source>
        <dbReference type="Proteomes" id="UP000297641"/>
    </source>
</evidence>
<comment type="caution">
    <text evidence="2">The sequence shown here is derived from an EMBL/GenBank/DDBJ whole genome shotgun (WGS) entry which is preliminary data.</text>
</comment>
<name>A0A7I0HRE9_9LEPT</name>
<evidence type="ECO:0000259" key="1">
    <source>
        <dbReference type="SMART" id="SM00642"/>
    </source>
</evidence>
<dbReference type="InterPro" id="IPR006047">
    <property type="entry name" value="GH13_cat_dom"/>
</dbReference>
<dbReference type="SUPFAM" id="SSF51445">
    <property type="entry name" value="(Trans)glycosidases"/>
    <property type="match status" value="1"/>
</dbReference>
<dbReference type="Proteomes" id="UP000297641">
    <property type="component" value="Unassembled WGS sequence"/>
</dbReference>
<dbReference type="AlphaFoldDB" id="A0A7I0HRE9"/>
<dbReference type="RefSeq" id="WP_135771251.1">
    <property type="nucleotide sequence ID" value="NZ_RQFT01000010.1"/>
</dbReference>
<dbReference type="SMART" id="SM00642">
    <property type="entry name" value="Aamy"/>
    <property type="match status" value="1"/>
</dbReference>
<sequence length="463" mass="54744">MKHPFHQIHLYEIGSRLFCVKNGKQIQDLTNEIQKKTLFSWADEIWLMGVWKNSPSSQKIAQTMPELQVGYRKIRSKLKQDDVYGSPYSIYEYVPDPLLCESPDLTDIQKWFHSQNKKLILDFVPNHMAIDSPIVLENPNLFLKTEEPNDSKNTFIHPNGIRYYHGKDPYFDGWTDTIQWDFSNSEVERYHIQLLKKIAKQCDGVRCDMAMLPLPNVFEKTFGKKSVYHWKNIIHTIKEEYPEFKFYAEVYWGLEETLQTLGFDATYDKSFYDLLFHQNLEYVYQSIQKRSSTSLIQFLENHDENRAYDTFGLQSKTYFGLLSASPSTILLYDGQELGLSKKIPVQMIVADEEEPVPTIESFYTNALSIIQKRSKSLEHNDIQYFEYNQLPIFARLLYSEYQMELFIWNFNQVSVSGWIPYQEGLYYKEELTDIVSGNVFSQEKKEEGIYFQLNPNQLQWFIF</sequence>